<evidence type="ECO:0000313" key="2">
    <source>
        <dbReference type="Ensembl" id="ENSUMAP00000003812"/>
    </source>
</evidence>
<dbReference type="AlphaFoldDB" id="A0A452T7S5"/>
<accession>A0A452T7S5</accession>
<dbReference type="OMA" id="IKMDHLG"/>
<reference evidence="2" key="1">
    <citation type="submission" date="2019-03" db="UniProtKB">
        <authorList>
            <consortium name="Ensembl"/>
        </authorList>
    </citation>
    <scope>IDENTIFICATION</scope>
</reference>
<keyword evidence="1" id="KW-0472">Membrane</keyword>
<dbReference type="GeneTree" id="ENSGT00560000078483"/>
<protein>
    <submittedName>
        <fullName evidence="2">Uncharacterized protein</fullName>
    </submittedName>
</protein>
<keyword evidence="1" id="KW-1133">Transmembrane helix</keyword>
<sequence length="119" mass="13669">MAEVEPGASLFPNGVPWLYALFAMLFVFFLFVMFSPFLLEIDQHIKKFLLRCRYSLHNAVRKDKENEIKMDQLGRPGRPLQPHGREALRGEEAGMRQDHSFTVKVVGDRTQEVCSVTSV</sequence>
<name>A0A452T7S5_URSMA</name>
<organism evidence="2">
    <name type="scientific">Ursus maritimus</name>
    <name type="common">Polar bear</name>
    <name type="synonym">Thalarctos maritimus</name>
    <dbReference type="NCBI Taxonomy" id="29073"/>
    <lineage>
        <taxon>Eukaryota</taxon>
        <taxon>Metazoa</taxon>
        <taxon>Chordata</taxon>
        <taxon>Craniata</taxon>
        <taxon>Vertebrata</taxon>
        <taxon>Euteleostomi</taxon>
        <taxon>Mammalia</taxon>
        <taxon>Eutheria</taxon>
        <taxon>Laurasiatheria</taxon>
        <taxon>Carnivora</taxon>
        <taxon>Caniformia</taxon>
        <taxon>Ursidae</taxon>
        <taxon>Ursus</taxon>
    </lineage>
</organism>
<feature type="transmembrane region" description="Helical" evidence="1">
    <location>
        <begin position="17"/>
        <end position="39"/>
    </location>
</feature>
<evidence type="ECO:0000256" key="1">
    <source>
        <dbReference type="SAM" id="Phobius"/>
    </source>
</evidence>
<keyword evidence="1" id="KW-0812">Transmembrane</keyword>
<dbReference type="Ensembl" id="ENSUMAT00000004667.1">
    <property type="protein sequence ID" value="ENSUMAP00000003812.1"/>
    <property type="gene ID" value="ENSUMAG00000003138.1"/>
</dbReference>
<proteinExistence type="predicted"/>